<dbReference type="GO" id="GO:0005829">
    <property type="term" value="C:cytosol"/>
    <property type="evidence" value="ECO:0007669"/>
    <property type="project" value="TreeGrafter"/>
</dbReference>
<proteinExistence type="predicted"/>
<name>A0A3P1SCS1_9ACTO</name>
<dbReference type="AlphaFoldDB" id="A0A3P1SCS1"/>
<dbReference type="Gene3D" id="1.10.10.10">
    <property type="entry name" value="Winged helix-like DNA-binding domain superfamily/Winged helix DNA-binding domain"/>
    <property type="match status" value="1"/>
</dbReference>
<organism evidence="8 9">
    <name type="scientific">Schaalia canis</name>
    <dbReference type="NCBI Taxonomy" id="100469"/>
    <lineage>
        <taxon>Bacteria</taxon>
        <taxon>Bacillati</taxon>
        <taxon>Actinomycetota</taxon>
        <taxon>Actinomycetes</taxon>
        <taxon>Actinomycetales</taxon>
        <taxon>Actinomycetaceae</taxon>
        <taxon>Schaalia</taxon>
    </lineage>
</organism>
<dbReference type="EMBL" id="RQZF01000009">
    <property type="protein sequence ID" value="RRC94834.1"/>
    <property type="molecule type" value="Genomic_DNA"/>
</dbReference>
<dbReference type="RefSeq" id="WP_124871302.1">
    <property type="nucleotide sequence ID" value="NZ_RQZF01000009.1"/>
</dbReference>
<dbReference type="InterPro" id="IPR001867">
    <property type="entry name" value="OmpR/PhoB-type_DNA-bd"/>
</dbReference>
<evidence type="ECO:0000256" key="5">
    <source>
        <dbReference type="ARBA" id="ARBA00023163"/>
    </source>
</evidence>
<dbReference type="GO" id="GO:0000156">
    <property type="term" value="F:phosphorelay response regulator activity"/>
    <property type="evidence" value="ECO:0007669"/>
    <property type="project" value="TreeGrafter"/>
</dbReference>
<evidence type="ECO:0000313" key="9">
    <source>
        <dbReference type="Proteomes" id="UP000280444"/>
    </source>
</evidence>
<keyword evidence="1" id="KW-0597">Phosphoprotein</keyword>
<evidence type="ECO:0000259" key="7">
    <source>
        <dbReference type="PROSITE" id="PS51755"/>
    </source>
</evidence>
<accession>A0A3P1SCS1</accession>
<dbReference type="PANTHER" id="PTHR48111:SF1">
    <property type="entry name" value="TWO-COMPONENT RESPONSE REGULATOR ORR33"/>
    <property type="match status" value="1"/>
</dbReference>
<evidence type="ECO:0000256" key="6">
    <source>
        <dbReference type="PROSITE-ProRule" id="PRU01091"/>
    </source>
</evidence>
<reference evidence="8 9" key="1">
    <citation type="submission" date="2018-11" db="EMBL/GenBank/DDBJ databases">
        <title>Genomes From Bacteria Associated with the Canine Oral Cavity: a Test Case for Automated Genome-Based Taxonomic Assignment.</title>
        <authorList>
            <person name="Coil D.A."/>
            <person name="Jospin G."/>
            <person name="Darling A.E."/>
            <person name="Wallis C."/>
            <person name="Davis I.J."/>
            <person name="Harris S."/>
            <person name="Eisen J.A."/>
            <person name="Holcombe L.J."/>
            <person name="O'Flynn C."/>
        </authorList>
    </citation>
    <scope>NUCLEOTIDE SEQUENCE [LARGE SCALE GENOMIC DNA]</scope>
    <source>
        <strain evidence="8 9">OH770</strain>
    </source>
</reference>
<dbReference type="PANTHER" id="PTHR48111">
    <property type="entry name" value="REGULATOR OF RPOS"/>
    <property type="match status" value="1"/>
</dbReference>
<protein>
    <submittedName>
        <fullName evidence="8">Winged helix family transcriptional regulator</fullName>
    </submittedName>
</protein>
<dbReference type="InterPro" id="IPR039420">
    <property type="entry name" value="WalR-like"/>
</dbReference>
<dbReference type="GO" id="GO:0006355">
    <property type="term" value="P:regulation of DNA-templated transcription"/>
    <property type="evidence" value="ECO:0007669"/>
    <property type="project" value="InterPro"/>
</dbReference>
<dbReference type="InterPro" id="IPR016032">
    <property type="entry name" value="Sig_transdc_resp-reg_C-effctor"/>
</dbReference>
<dbReference type="SMART" id="SM00862">
    <property type="entry name" value="Trans_reg_C"/>
    <property type="match status" value="1"/>
</dbReference>
<keyword evidence="9" id="KW-1185">Reference proteome</keyword>
<evidence type="ECO:0000256" key="2">
    <source>
        <dbReference type="ARBA" id="ARBA00023012"/>
    </source>
</evidence>
<evidence type="ECO:0000256" key="4">
    <source>
        <dbReference type="ARBA" id="ARBA00023125"/>
    </source>
</evidence>
<sequence length="146" mass="16362">MALVYTPEDTCTFDSAADTTYEQFLDILAGLTLTQVSLTVDIDRKRVRRNCEDIELTTQEFALLAHLALNADHAVSRDELFSTVWAHRDLDAQSRTVDAHIRRLRVKLHDPDLISTVRGAGYRFNTSPTIAIVATHARARRIALAA</sequence>
<dbReference type="PROSITE" id="PS51755">
    <property type="entry name" value="OMPR_PHOB"/>
    <property type="match status" value="1"/>
</dbReference>
<gene>
    <name evidence="8" type="ORF">EII11_08100</name>
</gene>
<dbReference type="Pfam" id="PF00486">
    <property type="entry name" value="Trans_reg_C"/>
    <property type="match status" value="1"/>
</dbReference>
<evidence type="ECO:0000256" key="1">
    <source>
        <dbReference type="ARBA" id="ARBA00022553"/>
    </source>
</evidence>
<evidence type="ECO:0000313" key="8">
    <source>
        <dbReference type="EMBL" id="RRC94834.1"/>
    </source>
</evidence>
<dbReference type="GO" id="GO:0032993">
    <property type="term" value="C:protein-DNA complex"/>
    <property type="evidence" value="ECO:0007669"/>
    <property type="project" value="TreeGrafter"/>
</dbReference>
<keyword evidence="3" id="KW-0805">Transcription regulation</keyword>
<feature type="DNA-binding region" description="OmpR/PhoB-type" evidence="6">
    <location>
        <begin position="30"/>
        <end position="126"/>
    </location>
</feature>
<feature type="domain" description="OmpR/PhoB-type" evidence="7">
    <location>
        <begin position="30"/>
        <end position="126"/>
    </location>
</feature>
<keyword evidence="5" id="KW-0804">Transcription</keyword>
<keyword evidence="2" id="KW-0902">Two-component regulatory system</keyword>
<dbReference type="CDD" id="cd00383">
    <property type="entry name" value="trans_reg_C"/>
    <property type="match status" value="1"/>
</dbReference>
<dbReference type="GO" id="GO:0000976">
    <property type="term" value="F:transcription cis-regulatory region binding"/>
    <property type="evidence" value="ECO:0007669"/>
    <property type="project" value="TreeGrafter"/>
</dbReference>
<dbReference type="SUPFAM" id="SSF46894">
    <property type="entry name" value="C-terminal effector domain of the bipartite response regulators"/>
    <property type="match status" value="1"/>
</dbReference>
<dbReference type="Proteomes" id="UP000280444">
    <property type="component" value="Unassembled WGS sequence"/>
</dbReference>
<comment type="caution">
    <text evidence="8">The sequence shown here is derived from an EMBL/GenBank/DDBJ whole genome shotgun (WGS) entry which is preliminary data.</text>
</comment>
<dbReference type="OrthoDB" id="8927943at2"/>
<keyword evidence="4 6" id="KW-0238">DNA-binding</keyword>
<dbReference type="InterPro" id="IPR036388">
    <property type="entry name" value="WH-like_DNA-bd_sf"/>
</dbReference>
<evidence type="ECO:0000256" key="3">
    <source>
        <dbReference type="ARBA" id="ARBA00023015"/>
    </source>
</evidence>